<evidence type="ECO:0000313" key="2">
    <source>
        <dbReference type="EMBL" id="RYC73114.1"/>
    </source>
</evidence>
<evidence type="ECO:0000256" key="1">
    <source>
        <dbReference type="SAM" id="Phobius"/>
    </source>
</evidence>
<gene>
    <name evidence="2" type="ORF">G3KMM_00541</name>
</gene>
<feature type="transmembrane region" description="Helical" evidence="1">
    <location>
        <begin position="158"/>
        <end position="180"/>
    </location>
</feature>
<feature type="transmembrane region" description="Helical" evidence="1">
    <location>
        <begin position="125"/>
        <end position="146"/>
    </location>
</feature>
<proteinExistence type="predicted"/>
<reference evidence="2 3" key="2">
    <citation type="journal article" date="2020" name="Cell Rep.">
        <title>Acquisition and Adaptation of Ultra-small Parasitic Reduced Genome Bacteria to Mammalian Hosts.</title>
        <authorList>
            <person name="McLean J.S."/>
            <person name="Bor B."/>
            <person name="Kerns K.A."/>
            <person name="Liu Q."/>
            <person name="To T.T."/>
            <person name="Solden L."/>
            <person name="Hendrickson E.L."/>
            <person name="Wrighton K."/>
            <person name="Shi W."/>
            <person name="He X."/>
        </authorList>
    </citation>
    <scope>NUCLEOTIDE SEQUENCE [LARGE SCALE GENOMIC DNA]</scope>
    <source>
        <strain evidence="2 3">TM7_KMM_G3_1_HOT_351</strain>
    </source>
</reference>
<name>A0ABY0FL15_9BACT</name>
<keyword evidence="1" id="KW-0472">Membrane</keyword>
<dbReference type="Pfam" id="PF06541">
    <property type="entry name" value="ABC_trans_CmpB"/>
    <property type="match status" value="1"/>
</dbReference>
<comment type="caution">
    <text evidence="2">The sequence shown here is derived from an EMBL/GenBank/DDBJ whole genome shotgun (WGS) entry which is preliminary data.</text>
</comment>
<accession>A0ABY0FL15</accession>
<keyword evidence="1" id="KW-1133">Transmembrane helix</keyword>
<feature type="transmembrane region" description="Helical" evidence="1">
    <location>
        <begin position="53"/>
        <end position="76"/>
    </location>
</feature>
<keyword evidence="3" id="KW-1185">Reference proteome</keyword>
<protein>
    <recommendedName>
        <fullName evidence="4">ABC transporter permease</fullName>
    </recommendedName>
</protein>
<evidence type="ECO:0000313" key="3">
    <source>
        <dbReference type="Proteomes" id="UP001191004"/>
    </source>
</evidence>
<feature type="transmembrane region" description="Helical" evidence="1">
    <location>
        <begin position="82"/>
        <end position="104"/>
    </location>
</feature>
<evidence type="ECO:0008006" key="4">
    <source>
        <dbReference type="Google" id="ProtNLM"/>
    </source>
</evidence>
<dbReference type="InterPro" id="IPR010540">
    <property type="entry name" value="CmpB_TMEM229"/>
</dbReference>
<organism evidence="2 3">
    <name type="scientific">Candidatus Nanosyncoccus nanoralicus</name>
    <dbReference type="NCBI Taxonomy" id="2171996"/>
    <lineage>
        <taxon>Bacteria</taxon>
        <taxon>Candidatus Saccharimonadota</taxon>
        <taxon>Candidatus Nanosyncoccalia</taxon>
        <taxon>Candidatus Nanosyncoccales</taxon>
        <taxon>Candidatus Nanosyncoccaceae</taxon>
        <taxon>Candidatus Nanosyncoccus</taxon>
    </lineage>
</organism>
<feature type="transmembrane region" description="Helical" evidence="1">
    <location>
        <begin position="20"/>
        <end position="41"/>
    </location>
</feature>
<reference evidence="2 3" key="1">
    <citation type="journal article" date="2018" name="bioRxiv">
        <title>Evidence of independent acquisition and adaption of ultra-small bacteria to human hosts across the highly diverse yet reduced genomes of the phylum Saccharibacteria.</title>
        <authorList>
            <person name="McLean J.S."/>
            <person name="Bor B."/>
            <person name="To T.T."/>
            <person name="Liu Q."/>
            <person name="Kearns K.A."/>
            <person name="Solden L.M."/>
            <person name="Wrighton K.C."/>
            <person name="He X."/>
            <person name="Shi W."/>
        </authorList>
    </citation>
    <scope>NUCLEOTIDE SEQUENCE [LARGE SCALE GENOMIC DNA]</scope>
    <source>
        <strain evidence="2 3">TM7_KMM_G3_1_HOT_351</strain>
    </source>
</reference>
<keyword evidence="1" id="KW-0812">Transmembrane</keyword>
<dbReference type="RefSeq" id="WP_129605273.1">
    <property type="nucleotide sequence ID" value="NZ_PRLL01000028.1"/>
</dbReference>
<dbReference type="EMBL" id="PRLL01000028">
    <property type="protein sequence ID" value="RYC73114.1"/>
    <property type="molecule type" value="Genomic_DNA"/>
</dbReference>
<sequence>MFSNLFGSQIESIILQFAYYFLLFILYSVGGWIVECIWTYFMKRKLENRGFFFGPICPIYGVGSLVCVLLIGPLHLSWPLEFLLMIIICDLIEYITSVVLEKIYNVRWWDYTTASLLHLNGRISLETSIGFGVGGIFILHLIQPFFSRLLAPLSPLSLLVISGLLLIIFVADILLSLIAISNIKGVFKGGTVDLTAEIKRFSINYYKKASRLSRRLAHTAIHHVGNAQKEAKKRVSQTFKSKTAKK</sequence>
<dbReference type="Proteomes" id="UP001191004">
    <property type="component" value="Unassembled WGS sequence"/>
</dbReference>